<dbReference type="Gene3D" id="3.60.70.12">
    <property type="entry name" value="L-amino peptidase D-ALA esterase/amidase"/>
    <property type="match status" value="1"/>
</dbReference>
<comment type="subcellular location">
    <subcellularLocation>
        <location evidence="6">Cytoplasm</location>
    </subcellularLocation>
</comment>
<feature type="binding site" evidence="6">
    <location>
        <position position="283"/>
    </location>
    <ligand>
        <name>substrate</name>
    </ligand>
</feature>
<keyword evidence="6" id="KW-0028">Amino-acid biosynthesis</keyword>
<feature type="active site" description="Nucleophile" evidence="6">
    <location>
        <position position="196"/>
    </location>
</feature>
<feature type="chain" id="PRO_5044925661" description="Arginine biosynthesis bifunctional protein ArgJ alpha chain" evidence="6">
    <location>
        <begin position="1"/>
        <end position="195"/>
    </location>
</feature>
<dbReference type="InterPro" id="IPR016117">
    <property type="entry name" value="ArgJ-like_dom_sf"/>
</dbReference>
<name>A0ABZ0IFY3_9GAMM</name>
<dbReference type="CDD" id="cd02152">
    <property type="entry name" value="OAT"/>
    <property type="match status" value="1"/>
</dbReference>
<sequence>MTSTDSEGFESVSRLLPVPGVTVAAVEAGIRYPDRRDLVALSFIEGTTAAAVFTRNAFCAAPVIVAREHLLQSQFKPRLLLINTGNANAGTGEPGMEVARRTCDDAAALLGLNPNEVLPFSTGVIGEDLPVERLTAALPELFVQRSPRHWDAAAIGIMTTDTRPKAGSREFSANGKSYVLTGIAKGAGMLRPHLATMLSFLATDAPIADRVLDILLRRAVEGSFHRITVDGDTSTNDAVVLAATGASGDSLCDDPNSELALALAMALESLCIELAQGLVRDGEGASKFVEIDVSGGADEQECLDVAFTIAHSPLVKTALFAGDPNWGRVLAAIGRSGLSKLDVTGVRVFINDLIIAEKGARSKDYVESDVARLMAGAELKLGIELGRGSARTSVWTSDFSYDYVRINAEYRS</sequence>
<gene>
    <name evidence="6 7" type="primary">argJ</name>
    <name evidence="7" type="ORF">R0137_07375</name>
</gene>
<dbReference type="InterPro" id="IPR002813">
    <property type="entry name" value="Arg_biosynth_ArgJ"/>
</dbReference>
<evidence type="ECO:0000256" key="3">
    <source>
        <dbReference type="ARBA" id="ARBA00022679"/>
    </source>
</evidence>
<feature type="site" description="Cleavage; by autolysis" evidence="6">
    <location>
        <begin position="195"/>
        <end position="196"/>
    </location>
</feature>
<protein>
    <recommendedName>
        <fullName evidence="6">Arginine biosynthesis bifunctional protein ArgJ</fullName>
    </recommendedName>
    <domain>
        <recommendedName>
            <fullName evidence="6">Glutamate N-acetyltransferase</fullName>
            <ecNumber evidence="6">2.3.1.35</ecNumber>
        </recommendedName>
        <alternativeName>
            <fullName evidence="6">Ornithine acetyltransferase</fullName>
            <shortName evidence="6">OATase</shortName>
        </alternativeName>
        <alternativeName>
            <fullName evidence="6">Ornithine transacetylase</fullName>
        </alternativeName>
    </domain>
    <domain>
        <recommendedName>
            <fullName evidence="6">Amino-acid acetyltransferase</fullName>
            <ecNumber evidence="6">2.3.1.1</ecNumber>
        </recommendedName>
        <alternativeName>
            <fullName evidence="6">N-acetylglutamate synthase</fullName>
            <shortName evidence="6">AGSase</shortName>
        </alternativeName>
    </domain>
    <component>
        <recommendedName>
            <fullName evidence="6">Arginine biosynthesis bifunctional protein ArgJ alpha chain</fullName>
        </recommendedName>
    </component>
    <component>
        <recommendedName>
            <fullName evidence="6">Arginine biosynthesis bifunctional protein ArgJ beta chain</fullName>
        </recommendedName>
    </component>
</protein>
<dbReference type="InterPro" id="IPR042195">
    <property type="entry name" value="ArgJ_beta_C"/>
</dbReference>
<keyword evidence="4 6" id="KW-0068">Autocatalytic cleavage</keyword>
<comment type="subunit">
    <text evidence="2 6">Heterotetramer of two alpha and two beta chains.</text>
</comment>
<dbReference type="EC" id="2.3.1.1" evidence="6"/>
<comment type="function">
    <text evidence="6">Catalyzes two activities which are involved in the cyclic version of arginine biosynthesis: the synthesis of N-acetylglutamate from glutamate and acetyl-CoA as the acetyl donor, and of ornithine by transacetylation between N(2)-acetylornithine and glutamate.</text>
</comment>
<evidence type="ECO:0000256" key="4">
    <source>
        <dbReference type="ARBA" id="ARBA00022813"/>
    </source>
</evidence>
<feature type="chain" id="PRO_5044925660" description="Arginine biosynthesis bifunctional protein ArgJ beta chain" evidence="6">
    <location>
        <begin position="196"/>
        <end position="412"/>
    </location>
</feature>
<dbReference type="HAMAP" id="MF_01106">
    <property type="entry name" value="ArgJ"/>
    <property type="match status" value="1"/>
</dbReference>
<evidence type="ECO:0000313" key="8">
    <source>
        <dbReference type="Proteomes" id="UP001626549"/>
    </source>
</evidence>
<comment type="catalytic activity">
    <reaction evidence="6">
        <text>L-glutamate + acetyl-CoA = N-acetyl-L-glutamate + CoA + H(+)</text>
        <dbReference type="Rhea" id="RHEA:24292"/>
        <dbReference type="ChEBI" id="CHEBI:15378"/>
        <dbReference type="ChEBI" id="CHEBI:29985"/>
        <dbReference type="ChEBI" id="CHEBI:44337"/>
        <dbReference type="ChEBI" id="CHEBI:57287"/>
        <dbReference type="ChEBI" id="CHEBI:57288"/>
        <dbReference type="EC" id="2.3.1.1"/>
    </reaction>
</comment>
<organism evidence="7 8">
    <name type="scientific">Congregibacter brevis</name>
    <dbReference type="NCBI Taxonomy" id="3081201"/>
    <lineage>
        <taxon>Bacteria</taxon>
        <taxon>Pseudomonadati</taxon>
        <taxon>Pseudomonadota</taxon>
        <taxon>Gammaproteobacteria</taxon>
        <taxon>Cellvibrionales</taxon>
        <taxon>Halieaceae</taxon>
        <taxon>Congregibacter</taxon>
    </lineage>
</organism>
<comment type="similarity">
    <text evidence="1 6">Belongs to the ArgJ family.</text>
</comment>
<comment type="pathway">
    <text evidence="6">Amino-acid biosynthesis; L-arginine biosynthesis; L-ornithine and N-acetyl-L-glutamate from L-glutamate and N(2)-acetyl-L-ornithine (cyclic): step 1/1.</text>
</comment>
<dbReference type="NCBIfam" id="NF003802">
    <property type="entry name" value="PRK05388.1"/>
    <property type="match status" value="1"/>
</dbReference>
<comment type="pathway">
    <text evidence="6">Amino-acid biosynthesis; L-arginine biosynthesis; N(2)-acetyl-L-ornithine from L-glutamate: step 1/4.</text>
</comment>
<dbReference type="Pfam" id="PF01960">
    <property type="entry name" value="ArgJ"/>
    <property type="match status" value="1"/>
</dbReference>
<dbReference type="RefSeq" id="WP_407329741.1">
    <property type="nucleotide sequence ID" value="NZ_CP136865.1"/>
</dbReference>
<dbReference type="Proteomes" id="UP001626549">
    <property type="component" value="Chromosome"/>
</dbReference>
<feature type="binding site" evidence="6">
    <location>
        <position position="159"/>
    </location>
    <ligand>
        <name>substrate</name>
    </ligand>
</feature>
<evidence type="ECO:0000256" key="1">
    <source>
        <dbReference type="ARBA" id="ARBA00006774"/>
    </source>
</evidence>
<dbReference type="EMBL" id="CP136865">
    <property type="protein sequence ID" value="WOJ98381.1"/>
    <property type="molecule type" value="Genomic_DNA"/>
</dbReference>
<dbReference type="Gene3D" id="3.10.20.340">
    <property type="entry name" value="ArgJ beta chain, C-terminal domain"/>
    <property type="match status" value="1"/>
</dbReference>
<reference evidence="7 8" key="1">
    <citation type="submission" date="2023-10" db="EMBL/GenBank/DDBJ databases">
        <title>Two novel species belonging to the OM43/NOR5 clade.</title>
        <authorList>
            <person name="Park M."/>
        </authorList>
    </citation>
    <scope>NUCLEOTIDE SEQUENCE [LARGE SCALE GENOMIC DNA]</scope>
    <source>
        <strain evidence="7 8">IMCC45268</strain>
    </source>
</reference>
<evidence type="ECO:0000313" key="7">
    <source>
        <dbReference type="EMBL" id="WOJ98381.1"/>
    </source>
</evidence>
<feature type="site" description="Involved in the stabilization of negative charge on the oxyanion by the formation of the oxyanion hole" evidence="6">
    <location>
        <position position="123"/>
    </location>
</feature>
<feature type="site" description="Involved in the stabilization of negative charge on the oxyanion by the formation of the oxyanion hole" evidence="6">
    <location>
        <position position="122"/>
    </location>
</feature>
<evidence type="ECO:0000256" key="2">
    <source>
        <dbReference type="ARBA" id="ARBA00011475"/>
    </source>
</evidence>
<keyword evidence="6" id="KW-0055">Arginine biosynthesis</keyword>
<keyword evidence="6" id="KW-0963">Cytoplasm</keyword>
<evidence type="ECO:0000256" key="6">
    <source>
        <dbReference type="HAMAP-Rule" id="MF_01106"/>
    </source>
</evidence>
<dbReference type="PANTHER" id="PTHR23100:SF0">
    <property type="entry name" value="ARGININE BIOSYNTHESIS BIFUNCTIONAL PROTEIN ARGJ, MITOCHONDRIAL"/>
    <property type="match status" value="1"/>
</dbReference>
<accession>A0ABZ0IFY3</accession>
<feature type="binding site" evidence="6">
    <location>
        <position position="196"/>
    </location>
    <ligand>
        <name>substrate</name>
    </ligand>
</feature>
<keyword evidence="8" id="KW-1185">Reference proteome</keyword>
<comment type="catalytic activity">
    <reaction evidence="6">
        <text>N(2)-acetyl-L-ornithine + L-glutamate = N-acetyl-L-glutamate + L-ornithine</text>
        <dbReference type="Rhea" id="RHEA:15349"/>
        <dbReference type="ChEBI" id="CHEBI:29985"/>
        <dbReference type="ChEBI" id="CHEBI:44337"/>
        <dbReference type="ChEBI" id="CHEBI:46911"/>
        <dbReference type="ChEBI" id="CHEBI:57805"/>
        <dbReference type="EC" id="2.3.1.35"/>
    </reaction>
</comment>
<feature type="binding site" evidence="6">
    <location>
        <position position="185"/>
    </location>
    <ligand>
        <name>substrate</name>
    </ligand>
</feature>
<keyword evidence="6" id="KW-0511">Multifunctional enzyme</keyword>
<dbReference type="SUPFAM" id="SSF56266">
    <property type="entry name" value="DmpA/ArgJ-like"/>
    <property type="match status" value="1"/>
</dbReference>
<keyword evidence="5 6" id="KW-0012">Acyltransferase</keyword>
<feature type="binding site" evidence="6">
    <location>
        <position position="412"/>
    </location>
    <ligand>
        <name>substrate</name>
    </ligand>
</feature>
<dbReference type="PANTHER" id="PTHR23100">
    <property type="entry name" value="ARGININE BIOSYNTHESIS BIFUNCTIONAL PROTEIN ARGJ"/>
    <property type="match status" value="1"/>
</dbReference>
<dbReference type="NCBIfam" id="TIGR00120">
    <property type="entry name" value="ArgJ"/>
    <property type="match status" value="1"/>
</dbReference>
<evidence type="ECO:0000256" key="5">
    <source>
        <dbReference type="ARBA" id="ARBA00023315"/>
    </source>
</evidence>
<feature type="binding site" evidence="6">
    <location>
        <position position="407"/>
    </location>
    <ligand>
        <name>substrate</name>
    </ligand>
</feature>
<dbReference type="GO" id="GO:0004358">
    <property type="term" value="F:L-glutamate N-acetyltransferase activity, acting on acetyl-L-ornithine as donor"/>
    <property type="evidence" value="ECO:0007669"/>
    <property type="project" value="UniProtKB-EC"/>
</dbReference>
<keyword evidence="3 6" id="KW-0808">Transferase</keyword>
<proteinExistence type="inferred from homology"/>
<dbReference type="EC" id="2.3.1.35" evidence="6"/>